<gene>
    <name evidence="2" type="ORF">HNR73_000773</name>
</gene>
<dbReference type="RefSeq" id="WP_184785853.1">
    <property type="nucleotide sequence ID" value="NZ_BONT01000020.1"/>
</dbReference>
<evidence type="ECO:0000313" key="2">
    <source>
        <dbReference type="EMBL" id="MBB6032926.1"/>
    </source>
</evidence>
<organism evidence="2 3">
    <name type="scientific">Phytomonospora endophytica</name>
    <dbReference type="NCBI Taxonomy" id="714109"/>
    <lineage>
        <taxon>Bacteria</taxon>
        <taxon>Bacillati</taxon>
        <taxon>Actinomycetota</taxon>
        <taxon>Actinomycetes</taxon>
        <taxon>Micromonosporales</taxon>
        <taxon>Micromonosporaceae</taxon>
        <taxon>Phytomonospora</taxon>
    </lineage>
</organism>
<dbReference type="SUPFAM" id="SSF47413">
    <property type="entry name" value="lambda repressor-like DNA-binding domains"/>
    <property type="match status" value="1"/>
</dbReference>
<dbReference type="CDD" id="cd00093">
    <property type="entry name" value="HTH_XRE"/>
    <property type="match status" value="1"/>
</dbReference>
<dbReference type="EMBL" id="JACHGT010000002">
    <property type="protein sequence ID" value="MBB6032926.1"/>
    <property type="molecule type" value="Genomic_DNA"/>
</dbReference>
<dbReference type="Pfam" id="PF19054">
    <property type="entry name" value="DUF5753"/>
    <property type="match status" value="1"/>
</dbReference>
<dbReference type="PROSITE" id="PS50943">
    <property type="entry name" value="HTH_CROC1"/>
    <property type="match status" value="1"/>
</dbReference>
<dbReference type="InterPro" id="IPR043917">
    <property type="entry name" value="DUF5753"/>
</dbReference>
<reference evidence="2 3" key="1">
    <citation type="submission" date="2020-08" db="EMBL/GenBank/DDBJ databases">
        <title>Genomic Encyclopedia of Type Strains, Phase IV (KMG-IV): sequencing the most valuable type-strain genomes for metagenomic binning, comparative biology and taxonomic classification.</title>
        <authorList>
            <person name="Goeker M."/>
        </authorList>
    </citation>
    <scope>NUCLEOTIDE SEQUENCE [LARGE SCALE GENOMIC DNA]</scope>
    <source>
        <strain evidence="2 3">YIM 65646</strain>
    </source>
</reference>
<dbReference type="AlphaFoldDB" id="A0A841F9K2"/>
<proteinExistence type="predicted"/>
<feature type="domain" description="HTH cro/C1-type" evidence="1">
    <location>
        <begin position="10"/>
        <end position="65"/>
    </location>
</feature>
<dbReference type="InterPro" id="IPR001387">
    <property type="entry name" value="Cro/C1-type_HTH"/>
</dbReference>
<sequence>MRSQWLALTLKGYRLENQLSIDEVADFLGTSSSTVSRMENALTQVRRADLKELLDHYNISDPDTRAKLIELRDIAWRRDWWDGMVGTGQETTFADYAWLESRAKSIRSFEALALFGLFQTRAYAEAVIRGAAVDEDREEKITEWVDLRLRRQEILDHSASPELDMVIDESALHRQVGGPEVMREQLMHLAELARRDRITIRVLPFANADHAAYCGTFTYFTLGEHYPDVAYAETAVTRMFVEDPVKLDRLQTIYADLARAALTPSESIKLISSIAEGL</sequence>
<keyword evidence="3" id="KW-1185">Reference proteome</keyword>
<name>A0A841F9K2_9ACTN</name>
<dbReference type="InterPro" id="IPR010982">
    <property type="entry name" value="Lambda_DNA-bd_dom_sf"/>
</dbReference>
<dbReference type="GO" id="GO:0003677">
    <property type="term" value="F:DNA binding"/>
    <property type="evidence" value="ECO:0007669"/>
    <property type="project" value="InterPro"/>
</dbReference>
<dbReference type="Proteomes" id="UP000548476">
    <property type="component" value="Unassembled WGS sequence"/>
</dbReference>
<dbReference type="SMART" id="SM00530">
    <property type="entry name" value="HTH_XRE"/>
    <property type="match status" value="1"/>
</dbReference>
<evidence type="ECO:0000313" key="3">
    <source>
        <dbReference type="Proteomes" id="UP000548476"/>
    </source>
</evidence>
<dbReference type="Gene3D" id="1.10.260.40">
    <property type="entry name" value="lambda repressor-like DNA-binding domains"/>
    <property type="match status" value="1"/>
</dbReference>
<accession>A0A841F9K2</accession>
<comment type="caution">
    <text evidence="2">The sequence shown here is derived from an EMBL/GenBank/DDBJ whole genome shotgun (WGS) entry which is preliminary data.</text>
</comment>
<evidence type="ECO:0000259" key="1">
    <source>
        <dbReference type="PROSITE" id="PS50943"/>
    </source>
</evidence>
<protein>
    <submittedName>
        <fullName evidence="2">Transcriptional regulator with XRE-family HTH domain</fullName>
    </submittedName>
</protein>
<dbReference type="Pfam" id="PF13560">
    <property type="entry name" value="HTH_31"/>
    <property type="match status" value="1"/>
</dbReference>